<dbReference type="EMBL" id="SDMP01000007">
    <property type="protein sequence ID" value="RYR45927.1"/>
    <property type="molecule type" value="Genomic_DNA"/>
</dbReference>
<dbReference type="Proteomes" id="UP000289738">
    <property type="component" value="Chromosome A07"/>
</dbReference>
<name>A0A445C4P7_ARAHY</name>
<gene>
    <name evidence="1" type="ORF">Ahy_A07g031697</name>
</gene>
<evidence type="ECO:0000313" key="2">
    <source>
        <dbReference type="Proteomes" id="UP000289738"/>
    </source>
</evidence>
<organism evidence="1 2">
    <name type="scientific">Arachis hypogaea</name>
    <name type="common">Peanut</name>
    <dbReference type="NCBI Taxonomy" id="3818"/>
    <lineage>
        <taxon>Eukaryota</taxon>
        <taxon>Viridiplantae</taxon>
        <taxon>Streptophyta</taxon>
        <taxon>Embryophyta</taxon>
        <taxon>Tracheophyta</taxon>
        <taxon>Spermatophyta</taxon>
        <taxon>Magnoliopsida</taxon>
        <taxon>eudicotyledons</taxon>
        <taxon>Gunneridae</taxon>
        <taxon>Pentapetalae</taxon>
        <taxon>rosids</taxon>
        <taxon>fabids</taxon>
        <taxon>Fabales</taxon>
        <taxon>Fabaceae</taxon>
        <taxon>Papilionoideae</taxon>
        <taxon>50 kb inversion clade</taxon>
        <taxon>dalbergioids sensu lato</taxon>
        <taxon>Dalbergieae</taxon>
        <taxon>Pterocarpus clade</taxon>
        <taxon>Arachis</taxon>
    </lineage>
</organism>
<keyword evidence="2" id="KW-1185">Reference proteome</keyword>
<protein>
    <submittedName>
        <fullName evidence="1">Uncharacterized protein</fullName>
    </submittedName>
</protein>
<evidence type="ECO:0000313" key="1">
    <source>
        <dbReference type="EMBL" id="RYR45927.1"/>
    </source>
</evidence>
<dbReference type="AlphaFoldDB" id="A0A445C4P7"/>
<reference evidence="1 2" key="1">
    <citation type="submission" date="2019-01" db="EMBL/GenBank/DDBJ databases">
        <title>Sequencing of cultivated peanut Arachis hypogaea provides insights into genome evolution and oil improvement.</title>
        <authorList>
            <person name="Chen X."/>
        </authorList>
    </citation>
    <scope>NUCLEOTIDE SEQUENCE [LARGE SCALE GENOMIC DNA]</scope>
    <source>
        <strain evidence="2">cv. Fuhuasheng</strain>
        <tissue evidence="1">Leaves</tissue>
    </source>
</reference>
<comment type="caution">
    <text evidence="1">The sequence shown here is derived from an EMBL/GenBank/DDBJ whole genome shotgun (WGS) entry which is preliminary data.</text>
</comment>
<sequence>MTSKNSFLVIVHYKGRIKKKMRTKIKFVDKDSLSVFIKYSTSFVDFQNTILQKLGLHGMKQVEKVKYDSFVRDSDENLQILFHFHRQFFEVRTHELLAKFEDLFNPVVVSSSLPVMASARNLVAFPSFTADLHHDNII</sequence>
<proteinExistence type="predicted"/>
<accession>A0A445C4P7</accession>